<gene>
    <name evidence="2" type="ORF">QQ020_35445</name>
</gene>
<dbReference type="CDD" id="cd07184">
    <property type="entry name" value="E_set_Isoamylase_like_N"/>
    <property type="match status" value="1"/>
</dbReference>
<dbReference type="Gene3D" id="2.60.40.10">
    <property type="entry name" value="Immunoglobulins"/>
    <property type="match status" value="1"/>
</dbReference>
<dbReference type="Pfam" id="PF16561">
    <property type="entry name" value="AMPK1_CBM"/>
    <property type="match status" value="1"/>
</dbReference>
<accession>A0ABT8LHZ9</accession>
<dbReference type="SUPFAM" id="SSF81296">
    <property type="entry name" value="E set domains"/>
    <property type="match status" value="1"/>
</dbReference>
<dbReference type="EMBL" id="JAUJEB010000016">
    <property type="protein sequence ID" value="MDN5217424.1"/>
    <property type="molecule type" value="Genomic_DNA"/>
</dbReference>
<dbReference type="Proteomes" id="UP001172083">
    <property type="component" value="Unassembled WGS sequence"/>
</dbReference>
<comment type="caution">
    <text evidence="2">The sequence shown here is derived from an EMBL/GenBank/DDBJ whole genome shotgun (WGS) entry which is preliminary data.</text>
</comment>
<dbReference type="PROSITE" id="PS51166">
    <property type="entry name" value="CBM20"/>
    <property type="match status" value="1"/>
</dbReference>
<dbReference type="InterPro" id="IPR002044">
    <property type="entry name" value="CBM20"/>
</dbReference>
<dbReference type="InterPro" id="IPR014756">
    <property type="entry name" value="Ig_E-set"/>
</dbReference>
<evidence type="ECO:0000313" key="3">
    <source>
        <dbReference type="Proteomes" id="UP001172083"/>
    </source>
</evidence>
<evidence type="ECO:0000313" key="2">
    <source>
        <dbReference type="EMBL" id="MDN5217424.1"/>
    </source>
</evidence>
<proteinExistence type="predicted"/>
<evidence type="ECO:0000259" key="1">
    <source>
        <dbReference type="PROSITE" id="PS51166"/>
    </source>
</evidence>
<reference evidence="2" key="1">
    <citation type="submission" date="2023-06" db="EMBL/GenBank/DDBJ databases">
        <title>Genomic of Agaribacillus aureum.</title>
        <authorList>
            <person name="Wang G."/>
        </authorList>
    </citation>
    <scope>NUCLEOTIDE SEQUENCE</scope>
    <source>
        <strain evidence="2">BMA12</strain>
    </source>
</reference>
<keyword evidence="3" id="KW-1185">Reference proteome</keyword>
<dbReference type="InterPro" id="IPR032640">
    <property type="entry name" value="AMPK1_CBM"/>
</dbReference>
<name>A0ABT8LHZ9_9BACT</name>
<feature type="domain" description="CBM20" evidence="1">
    <location>
        <begin position="8"/>
        <end position="102"/>
    </location>
</feature>
<protein>
    <submittedName>
        <fullName evidence="2">Isoamylase early set domain-containing protein</fullName>
    </submittedName>
</protein>
<dbReference type="InterPro" id="IPR013783">
    <property type="entry name" value="Ig-like_fold"/>
</dbReference>
<organism evidence="2 3">
    <name type="scientific">Agaribacillus aureus</name>
    <dbReference type="NCBI Taxonomy" id="3051825"/>
    <lineage>
        <taxon>Bacteria</taxon>
        <taxon>Pseudomonadati</taxon>
        <taxon>Bacteroidota</taxon>
        <taxon>Cytophagia</taxon>
        <taxon>Cytophagales</taxon>
        <taxon>Splendidivirgaceae</taxon>
        <taxon>Agaribacillus</taxon>
    </lineage>
</organism>
<dbReference type="RefSeq" id="WP_346762761.1">
    <property type="nucleotide sequence ID" value="NZ_JAUJEB010000016.1"/>
</dbReference>
<sequence length="102" mass="11540">MSIKKQFLKSKPICKVTLSLPKSICQNARQVKVVGEFNNWDTAATPMEPLKNGAFKTTLNLETGKTYQFRYLIDGNIWENDDHADAYVPNEFNSVNSVVNLT</sequence>